<gene>
    <name evidence="3" type="ORF">M406DRAFT_233767</name>
</gene>
<dbReference type="RefSeq" id="XP_040778866.1">
    <property type="nucleotide sequence ID" value="XM_040915948.1"/>
</dbReference>
<feature type="non-terminal residue" evidence="3">
    <location>
        <position position="1"/>
    </location>
</feature>
<feature type="non-terminal residue" evidence="3">
    <location>
        <position position="116"/>
    </location>
</feature>
<keyword evidence="1" id="KW-0862">Zinc</keyword>
<dbReference type="GeneID" id="63833077"/>
<evidence type="ECO:0000256" key="1">
    <source>
        <dbReference type="PROSITE-ProRule" id="PRU00175"/>
    </source>
</evidence>
<keyword evidence="4" id="KW-1185">Reference proteome</keyword>
<dbReference type="AlphaFoldDB" id="A0A9P4Y7I2"/>
<evidence type="ECO:0000313" key="3">
    <source>
        <dbReference type="EMBL" id="KAF3767905.1"/>
    </source>
</evidence>
<dbReference type="EMBL" id="MU032346">
    <property type="protein sequence ID" value="KAF3767905.1"/>
    <property type="molecule type" value="Genomic_DNA"/>
</dbReference>
<dbReference type="SMART" id="SM00184">
    <property type="entry name" value="RING"/>
    <property type="match status" value="1"/>
</dbReference>
<feature type="domain" description="RING-type" evidence="2">
    <location>
        <begin position="24"/>
        <end position="74"/>
    </location>
</feature>
<keyword evidence="1" id="KW-0479">Metal-binding</keyword>
<dbReference type="InterPro" id="IPR001841">
    <property type="entry name" value="Znf_RING"/>
</dbReference>
<sequence>PCSNFLPYPQITLYTDQKASLGLCGICQATQLELRHEDDSLSGAALTILPCGHVACQKCMDKCLKRKPECPFCRLPLGYELCSHSLKGRVITRENLLSLPETIPMGGIIPDQCAKC</sequence>
<keyword evidence="1" id="KW-0863">Zinc-finger</keyword>
<dbReference type="Proteomes" id="UP000803844">
    <property type="component" value="Unassembled WGS sequence"/>
</dbReference>
<organism evidence="3 4">
    <name type="scientific">Cryphonectria parasitica (strain ATCC 38755 / EP155)</name>
    <dbReference type="NCBI Taxonomy" id="660469"/>
    <lineage>
        <taxon>Eukaryota</taxon>
        <taxon>Fungi</taxon>
        <taxon>Dikarya</taxon>
        <taxon>Ascomycota</taxon>
        <taxon>Pezizomycotina</taxon>
        <taxon>Sordariomycetes</taxon>
        <taxon>Sordariomycetidae</taxon>
        <taxon>Diaporthales</taxon>
        <taxon>Cryphonectriaceae</taxon>
        <taxon>Cryphonectria-Endothia species complex</taxon>
        <taxon>Cryphonectria</taxon>
    </lineage>
</organism>
<evidence type="ECO:0000313" key="4">
    <source>
        <dbReference type="Proteomes" id="UP000803844"/>
    </source>
</evidence>
<evidence type="ECO:0000259" key="2">
    <source>
        <dbReference type="PROSITE" id="PS50089"/>
    </source>
</evidence>
<comment type="caution">
    <text evidence="3">The sequence shown here is derived from an EMBL/GenBank/DDBJ whole genome shotgun (WGS) entry which is preliminary data.</text>
</comment>
<dbReference type="OrthoDB" id="5216694at2759"/>
<dbReference type="SUPFAM" id="SSF57850">
    <property type="entry name" value="RING/U-box"/>
    <property type="match status" value="1"/>
</dbReference>
<proteinExistence type="predicted"/>
<name>A0A9P4Y7I2_CRYP1</name>
<dbReference type="PROSITE" id="PS50089">
    <property type="entry name" value="ZF_RING_2"/>
    <property type="match status" value="1"/>
</dbReference>
<accession>A0A9P4Y7I2</accession>
<reference evidence="3" key="1">
    <citation type="journal article" date="2020" name="Phytopathology">
        <title>Genome sequence of the chestnut blight fungus Cryphonectria parasitica EP155: A fundamental resource for an archetypical invasive plant pathogen.</title>
        <authorList>
            <person name="Crouch J.A."/>
            <person name="Dawe A."/>
            <person name="Aerts A."/>
            <person name="Barry K."/>
            <person name="Churchill A.C.L."/>
            <person name="Grimwood J."/>
            <person name="Hillman B."/>
            <person name="Milgroom M.G."/>
            <person name="Pangilinan J."/>
            <person name="Smith M."/>
            <person name="Salamov A."/>
            <person name="Schmutz J."/>
            <person name="Yadav J."/>
            <person name="Grigoriev I.V."/>
            <person name="Nuss D."/>
        </authorList>
    </citation>
    <scope>NUCLEOTIDE SEQUENCE</scope>
    <source>
        <strain evidence="3">EP155</strain>
    </source>
</reference>
<dbReference type="InterPro" id="IPR013083">
    <property type="entry name" value="Znf_RING/FYVE/PHD"/>
</dbReference>
<dbReference type="GO" id="GO:0008270">
    <property type="term" value="F:zinc ion binding"/>
    <property type="evidence" value="ECO:0007669"/>
    <property type="project" value="UniProtKB-KW"/>
</dbReference>
<dbReference type="Gene3D" id="3.30.40.10">
    <property type="entry name" value="Zinc/RING finger domain, C3HC4 (zinc finger)"/>
    <property type="match status" value="1"/>
</dbReference>
<dbReference type="Pfam" id="PF13639">
    <property type="entry name" value="zf-RING_2"/>
    <property type="match status" value="1"/>
</dbReference>
<protein>
    <recommendedName>
        <fullName evidence="2">RING-type domain-containing protein</fullName>
    </recommendedName>
</protein>